<comment type="pathway">
    <text evidence="2">Amino-acid biosynthesis; L-histidine biosynthesis; L-histidine from 5-phospho-alpha-D-ribose 1-diphosphate: step 7/9.</text>
</comment>
<evidence type="ECO:0000256" key="8">
    <source>
        <dbReference type="ARBA" id="ARBA00022898"/>
    </source>
</evidence>
<keyword evidence="6" id="KW-0028">Amino-acid biosynthesis</keyword>
<dbReference type="HAMAP" id="MF_01023">
    <property type="entry name" value="HisC_aminotrans_2"/>
    <property type="match status" value="1"/>
</dbReference>
<dbReference type="Gene3D" id="3.90.1150.10">
    <property type="entry name" value="Aspartate Aminotransferase, domain 1"/>
    <property type="match status" value="1"/>
</dbReference>
<evidence type="ECO:0000256" key="11">
    <source>
        <dbReference type="ARBA" id="ARBA00047481"/>
    </source>
</evidence>
<evidence type="ECO:0000259" key="12">
    <source>
        <dbReference type="Pfam" id="PF00155"/>
    </source>
</evidence>
<dbReference type="InterPro" id="IPR015422">
    <property type="entry name" value="PyrdxlP-dep_Trfase_small"/>
</dbReference>
<organism evidence="13 14">
    <name type="scientific">Coemansia guatemalensis</name>
    <dbReference type="NCBI Taxonomy" id="2761395"/>
    <lineage>
        <taxon>Eukaryota</taxon>
        <taxon>Fungi</taxon>
        <taxon>Fungi incertae sedis</taxon>
        <taxon>Zoopagomycota</taxon>
        <taxon>Kickxellomycotina</taxon>
        <taxon>Kickxellomycetes</taxon>
        <taxon>Kickxellales</taxon>
        <taxon>Kickxellaceae</taxon>
        <taxon>Coemansia</taxon>
    </lineage>
</organism>
<dbReference type="SUPFAM" id="SSF53383">
    <property type="entry name" value="PLP-dependent transferases"/>
    <property type="match status" value="1"/>
</dbReference>
<dbReference type="GO" id="GO:0030170">
    <property type="term" value="F:pyridoxal phosphate binding"/>
    <property type="evidence" value="ECO:0007669"/>
    <property type="project" value="InterPro"/>
</dbReference>
<evidence type="ECO:0000256" key="3">
    <source>
        <dbReference type="ARBA" id="ARBA00008392"/>
    </source>
</evidence>
<dbReference type="PANTHER" id="PTHR42885">
    <property type="entry name" value="HISTIDINOL-PHOSPHATE AMINOTRANSFERASE-RELATED"/>
    <property type="match status" value="1"/>
</dbReference>
<evidence type="ECO:0000313" key="13">
    <source>
        <dbReference type="EMBL" id="KAJ2797596.1"/>
    </source>
</evidence>
<dbReference type="InterPro" id="IPR004839">
    <property type="entry name" value="Aminotransferase_I/II_large"/>
</dbReference>
<dbReference type="CDD" id="cd00609">
    <property type="entry name" value="AAT_like"/>
    <property type="match status" value="1"/>
</dbReference>
<comment type="similarity">
    <text evidence="3">Belongs to the class-II pyridoxal-phosphate-dependent aminotransferase family.</text>
</comment>
<protein>
    <recommendedName>
        <fullName evidence="4">histidinol-phosphate transaminase</fullName>
        <ecNumber evidence="4">2.6.1.9</ecNumber>
    </recommendedName>
    <alternativeName>
        <fullName evidence="10">Imidazole acetol-phosphate transaminase</fullName>
    </alternativeName>
</protein>
<dbReference type="InterPro" id="IPR015424">
    <property type="entry name" value="PyrdxlP-dep_Trfase"/>
</dbReference>
<evidence type="ECO:0000256" key="7">
    <source>
        <dbReference type="ARBA" id="ARBA00022679"/>
    </source>
</evidence>
<dbReference type="OrthoDB" id="2015537at2759"/>
<dbReference type="GO" id="GO:0000105">
    <property type="term" value="P:L-histidine biosynthetic process"/>
    <property type="evidence" value="ECO:0007669"/>
    <property type="project" value="UniProtKB-KW"/>
</dbReference>
<dbReference type="NCBIfam" id="TIGR01141">
    <property type="entry name" value="hisC"/>
    <property type="match status" value="1"/>
</dbReference>
<evidence type="ECO:0000256" key="5">
    <source>
        <dbReference type="ARBA" id="ARBA00022576"/>
    </source>
</evidence>
<dbReference type="InterPro" id="IPR001917">
    <property type="entry name" value="Aminotrans_II_pyridoxalP_BS"/>
</dbReference>
<evidence type="ECO:0000313" key="14">
    <source>
        <dbReference type="Proteomes" id="UP001140094"/>
    </source>
</evidence>
<reference evidence="13" key="1">
    <citation type="submission" date="2022-07" db="EMBL/GenBank/DDBJ databases">
        <title>Phylogenomic reconstructions and comparative analyses of Kickxellomycotina fungi.</title>
        <authorList>
            <person name="Reynolds N.K."/>
            <person name="Stajich J.E."/>
            <person name="Barry K."/>
            <person name="Grigoriev I.V."/>
            <person name="Crous P."/>
            <person name="Smith M.E."/>
        </authorList>
    </citation>
    <scope>NUCLEOTIDE SEQUENCE</scope>
    <source>
        <strain evidence="13">NRRL 1565</strain>
    </source>
</reference>
<dbReference type="Proteomes" id="UP001140094">
    <property type="component" value="Unassembled WGS sequence"/>
</dbReference>
<gene>
    <name evidence="13" type="primary">HIS5</name>
    <name evidence="13" type="ORF">H4R20_005126</name>
</gene>
<keyword evidence="5 13" id="KW-0032">Aminotransferase</keyword>
<comment type="catalytic activity">
    <reaction evidence="11">
        <text>L-histidinol phosphate + 2-oxoglutarate = 3-(imidazol-4-yl)-2-oxopropyl phosphate + L-glutamate</text>
        <dbReference type="Rhea" id="RHEA:23744"/>
        <dbReference type="ChEBI" id="CHEBI:16810"/>
        <dbReference type="ChEBI" id="CHEBI:29985"/>
        <dbReference type="ChEBI" id="CHEBI:57766"/>
        <dbReference type="ChEBI" id="CHEBI:57980"/>
        <dbReference type="EC" id="2.6.1.9"/>
    </reaction>
</comment>
<proteinExistence type="inferred from homology"/>
<evidence type="ECO:0000256" key="1">
    <source>
        <dbReference type="ARBA" id="ARBA00001933"/>
    </source>
</evidence>
<dbReference type="PROSITE" id="PS00599">
    <property type="entry name" value="AA_TRANSFER_CLASS_2"/>
    <property type="match status" value="1"/>
</dbReference>
<feature type="domain" description="Aminotransferase class I/classII large" evidence="12">
    <location>
        <begin position="34"/>
        <end position="392"/>
    </location>
</feature>
<keyword evidence="8" id="KW-0663">Pyridoxal phosphate</keyword>
<dbReference type="AlphaFoldDB" id="A0A9W8LSF2"/>
<accession>A0A9W8LSF2</accession>
<evidence type="ECO:0000256" key="2">
    <source>
        <dbReference type="ARBA" id="ARBA00005011"/>
    </source>
</evidence>
<evidence type="ECO:0000256" key="9">
    <source>
        <dbReference type="ARBA" id="ARBA00023102"/>
    </source>
</evidence>
<evidence type="ECO:0000256" key="10">
    <source>
        <dbReference type="ARBA" id="ARBA00030262"/>
    </source>
</evidence>
<keyword evidence="7 13" id="KW-0808">Transferase</keyword>
<comment type="cofactor">
    <cofactor evidence="1">
        <name>pyridoxal 5'-phosphate</name>
        <dbReference type="ChEBI" id="CHEBI:597326"/>
    </cofactor>
</comment>
<keyword evidence="14" id="KW-1185">Reference proteome</keyword>
<dbReference type="GO" id="GO:0004400">
    <property type="term" value="F:histidinol-phosphate transaminase activity"/>
    <property type="evidence" value="ECO:0007669"/>
    <property type="project" value="UniProtKB-EC"/>
</dbReference>
<dbReference type="EC" id="2.6.1.9" evidence="4"/>
<evidence type="ECO:0000256" key="4">
    <source>
        <dbReference type="ARBA" id="ARBA00012748"/>
    </source>
</evidence>
<name>A0A9W8LSF2_9FUNG</name>
<dbReference type="PANTHER" id="PTHR42885:SF2">
    <property type="entry name" value="HISTIDINOL-PHOSPHATE AMINOTRANSFERASE"/>
    <property type="match status" value="1"/>
</dbReference>
<sequence>MPASSSFDIRRVIRPNILKLEPYRCARDDYSEGILLDANENSYGPAFQAEIGKTASDREEQRISTGADGLSLHRYPDPLGREVKQRVLKLRPSIPSTDNVFLGVGSDEVIDMLVRITCVPGKDAILITPPTYGMYKVVASVNDVDVVKVPLIVEDGAFQLDVDAVIRVAVSNPSIKIIWLCSPGNPTGTYLREEDVRRVLDSQFEGIVVMDEAYVDFVRPERGDSYARLVPEYPGLFVMQTMSKSFGLAGIRLGVGIGSSELVSYLNNAKAPYNVSTLSLNVAMSALSDEGLQKMKYVMDNLRTQRDEYLIPELRRLPHVSAILGGNDANFVLCRFADSNGKTSNEIAKNIYTEMAQNRGLVVRYRGSDYGCEGCLRITVGTPEENKVVISTLRSLLEAIP</sequence>
<dbReference type="InterPro" id="IPR005861">
    <property type="entry name" value="HisP_aminotrans"/>
</dbReference>
<dbReference type="Pfam" id="PF00155">
    <property type="entry name" value="Aminotran_1_2"/>
    <property type="match status" value="1"/>
</dbReference>
<dbReference type="EMBL" id="JANBUO010001593">
    <property type="protein sequence ID" value="KAJ2797596.1"/>
    <property type="molecule type" value="Genomic_DNA"/>
</dbReference>
<dbReference type="Gene3D" id="3.40.640.10">
    <property type="entry name" value="Type I PLP-dependent aspartate aminotransferase-like (Major domain)"/>
    <property type="match status" value="1"/>
</dbReference>
<evidence type="ECO:0000256" key="6">
    <source>
        <dbReference type="ARBA" id="ARBA00022605"/>
    </source>
</evidence>
<keyword evidence="9" id="KW-0368">Histidine biosynthesis</keyword>
<dbReference type="InterPro" id="IPR015421">
    <property type="entry name" value="PyrdxlP-dep_Trfase_major"/>
</dbReference>
<comment type="caution">
    <text evidence="13">The sequence shown here is derived from an EMBL/GenBank/DDBJ whole genome shotgun (WGS) entry which is preliminary data.</text>
</comment>